<accession>A0ABR1FBZ2</accession>
<dbReference type="Proteomes" id="UP001498771">
    <property type="component" value="Unassembled WGS sequence"/>
</dbReference>
<evidence type="ECO:0000313" key="2">
    <source>
        <dbReference type="Proteomes" id="UP001498771"/>
    </source>
</evidence>
<comment type="caution">
    <text evidence="1">The sequence shown here is derived from an EMBL/GenBank/DDBJ whole genome shotgun (WGS) entry which is preliminary data.</text>
</comment>
<dbReference type="InterPro" id="IPR052837">
    <property type="entry name" value="Mitoribosomal_bS21"/>
</dbReference>
<name>A0ABR1FBZ2_9ASCO</name>
<dbReference type="EMBL" id="JBBJBU010000002">
    <property type="protein sequence ID" value="KAK7206568.1"/>
    <property type="molecule type" value="Genomic_DNA"/>
</dbReference>
<gene>
    <name evidence="1" type="ORF">BZA70DRAFT_274565</name>
</gene>
<organism evidence="1 2">
    <name type="scientific">Myxozyma melibiosi</name>
    <dbReference type="NCBI Taxonomy" id="54550"/>
    <lineage>
        <taxon>Eukaryota</taxon>
        <taxon>Fungi</taxon>
        <taxon>Dikarya</taxon>
        <taxon>Ascomycota</taxon>
        <taxon>Saccharomycotina</taxon>
        <taxon>Lipomycetes</taxon>
        <taxon>Lipomycetales</taxon>
        <taxon>Lipomycetaceae</taxon>
        <taxon>Myxozyma</taxon>
    </lineage>
</organism>
<sequence length="169" mass="19187">MSFLSTMRSRLATVSPRTPYLPSAVRALYAAPFTTTIRSLSSSQPAGANTSRVKFVALVEPKMVSQDELSLPEIARPGPVSLGAMPKLGPYIGRTVTVQPSRNGLLFALRKLQRIVMNNKIRTHFMGYQRYVKPNRMRKMRVMQKGKLKFQEELKSTFFLLKKYRGRGY</sequence>
<dbReference type="PANTHER" id="PTHR41237">
    <property type="entry name" value="37S RIBOSOMAL PROTEIN MRP21, MITOCHONDRIAL"/>
    <property type="match status" value="1"/>
</dbReference>
<proteinExistence type="predicted"/>
<keyword evidence="2" id="KW-1185">Reference proteome</keyword>
<reference evidence="1 2" key="1">
    <citation type="submission" date="2024-03" db="EMBL/GenBank/DDBJ databases">
        <title>Genome-scale model development and genomic sequencing of the oleaginous clade Lipomyces.</title>
        <authorList>
            <consortium name="Lawrence Berkeley National Laboratory"/>
            <person name="Czajka J.J."/>
            <person name="Han Y."/>
            <person name="Kim J."/>
            <person name="Mondo S.J."/>
            <person name="Hofstad B.A."/>
            <person name="Robles A."/>
            <person name="Haridas S."/>
            <person name="Riley R."/>
            <person name="LaButti K."/>
            <person name="Pangilinan J."/>
            <person name="Andreopoulos W."/>
            <person name="Lipzen A."/>
            <person name="Yan J."/>
            <person name="Wang M."/>
            <person name="Ng V."/>
            <person name="Grigoriev I.V."/>
            <person name="Spatafora J.W."/>
            <person name="Magnuson J.K."/>
            <person name="Baker S.E."/>
            <person name="Pomraning K.R."/>
        </authorList>
    </citation>
    <scope>NUCLEOTIDE SEQUENCE [LARGE SCALE GENOMIC DNA]</scope>
    <source>
        <strain evidence="1 2">Phaff 52-87</strain>
    </source>
</reference>
<dbReference type="PANTHER" id="PTHR41237:SF1">
    <property type="entry name" value="SMALL RIBOSOMAL SUBUNIT PROTEIN BS21M"/>
    <property type="match status" value="1"/>
</dbReference>
<dbReference type="GeneID" id="90037509"/>
<evidence type="ECO:0000313" key="1">
    <source>
        <dbReference type="EMBL" id="KAK7206568.1"/>
    </source>
</evidence>
<protein>
    <submittedName>
        <fullName evidence="1">Uncharacterized protein</fullName>
    </submittedName>
</protein>
<dbReference type="RefSeq" id="XP_064769601.1">
    <property type="nucleotide sequence ID" value="XM_064911997.1"/>
</dbReference>